<reference evidence="1" key="1">
    <citation type="submission" date="2021-01" db="EMBL/GenBank/DDBJ databases">
        <title>Chromosome-level genome assembly of a human fungal pathogen reveals clustering of transcriptionally co-regulated genes.</title>
        <authorList>
            <person name="Voorhies M."/>
            <person name="Cohen S."/>
            <person name="Shea T.P."/>
            <person name="Petrus S."/>
            <person name="Munoz J.F."/>
            <person name="Poplawski S."/>
            <person name="Goldman W.E."/>
            <person name="Michael T."/>
            <person name="Cuomo C.A."/>
            <person name="Sil A."/>
            <person name="Beyhan S."/>
        </authorList>
    </citation>
    <scope>NUCLEOTIDE SEQUENCE</scope>
    <source>
        <strain evidence="1">H88</strain>
    </source>
</reference>
<dbReference type="Proteomes" id="UP000663419">
    <property type="component" value="Chromosome 3"/>
</dbReference>
<evidence type="ECO:0000313" key="2">
    <source>
        <dbReference type="Proteomes" id="UP000663419"/>
    </source>
</evidence>
<protein>
    <submittedName>
        <fullName evidence="1">Uncharacterized protein</fullName>
    </submittedName>
</protein>
<dbReference type="VEuPathDB" id="FungiDB:I7I53_02114"/>
<dbReference type="EMBL" id="CP069104">
    <property type="protein sequence ID" value="QSS54540.1"/>
    <property type="molecule type" value="Genomic_DNA"/>
</dbReference>
<evidence type="ECO:0000313" key="1">
    <source>
        <dbReference type="EMBL" id="QSS54540.1"/>
    </source>
</evidence>
<proteinExistence type="predicted"/>
<accession>A0A8A1LM61</accession>
<gene>
    <name evidence="1" type="ORF">I7I53_02114</name>
</gene>
<dbReference type="AlphaFoldDB" id="A0A8A1LM61"/>
<sequence length="84" mass="9718">MISHLNISRFRQKLLLDSRIQLFQVKTLSRGIVRHSHQGRDLLKFWWAFELSWSLEAAPLVSGADGMQWRGRSHGYGNRLKGNG</sequence>
<organism evidence="1 2">
    <name type="scientific">Ajellomyces capsulatus (strain H88)</name>
    <name type="common">Darling's disease fungus</name>
    <name type="synonym">Histoplasma capsulatum</name>
    <dbReference type="NCBI Taxonomy" id="544711"/>
    <lineage>
        <taxon>Eukaryota</taxon>
        <taxon>Fungi</taxon>
        <taxon>Dikarya</taxon>
        <taxon>Ascomycota</taxon>
        <taxon>Pezizomycotina</taxon>
        <taxon>Eurotiomycetes</taxon>
        <taxon>Eurotiomycetidae</taxon>
        <taxon>Onygenales</taxon>
        <taxon>Ajellomycetaceae</taxon>
        <taxon>Histoplasma</taxon>
    </lineage>
</organism>
<name>A0A8A1LM61_AJEC8</name>